<proteinExistence type="predicted"/>
<reference evidence="2" key="1">
    <citation type="submission" date="2021-01" db="EMBL/GenBank/DDBJ databases">
        <authorList>
            <person name="Corre E."/>
            <person name="Pelletier E."/>
            <person name="Niang G."/>
            <person name="Scheremetjew M."/>
            <person name="Finn R."/>
            <person name="Kale V."/>
            <person name="Holt S."/>
            <person name="Cochrane G."/>
            <person name="Meng A."/>
            <person name="Brown T."/>
            <person name="Cohen L."/>
        </authorList>
    </citation>
    <scope>NUCLEOTIDE SEQUENCE</scope>
    <source>
        <strain evidence="2">CCMP 2712</strain>
    </source>
</reference>
<feature type="compositionally biased region" description="Basic and acidic residues" evidence="1">
    <location>
        <begin position="8"/>
        <end position="18"/>
    </location>
</feature>
<evidence type="ECO:0000256" key="1">
    <source>
        <dbReference type="SAM" id="MobiDB-lite"/>
    </source>
</evidence>
<accession>A0A7S4P008</accession>
<sequence>MAAGRQRVPREVEMERRGSVSSTSDGAACTWTQRLTSAAAAPGTPSWFEMSSQGSTGSVGVRWQRAGALGEGESSGEQHKSVSSVLTSVVEGSNLSHLPVSSCSLVALRPSRELAGLLNPVDPDTQKFAIREDGAIVWEGAGGDSSALYPTLTVGVLGGYPKDARESLMNSLQTWIETNLLQSVNETIIFLQDIRETDFIAIPRDILKTAHSMSSPPPRVRLVGADCNIGIGRALYELVSSSRTKHFLFLEDDWVLPFSSEIWRPVMDGAMKLIQEGRADVVRLKSDELSPQSEHHDGLAYVLNCSRFLPPHPPHFFCACLDHTMQPEGGWEGKRPHLVFNDVELCYHRQLNVSSISFYCLPSRSCKYTNTPTIFHQRWFLTFLGPTAYVDPGIAVSKHFLEDSVNDTWPARPFVVGVPSSGLFMHMELDDKAPGATYNPYFY</sequence>
<dbReference type="EMBL" id="HBKN01033170">
    <property type="protein sequence ID" value="CAE2318618.1"/>
    <property type="molecule type" value="Transcribed_RNA"/>
</dbReference>
<feature type="region of interest" description="Disordered" evidence="1">
    <location>
        <begin position="1"/>
        <end position="28"/>
    </location>
</feature>
<feature type="compositionally biased region" description="Polar residues" evidence="1">
    <location>
        <begin position="19"/>
        <end position="28"/>
    </location>
</feature>
<protein>
    <submittedName>
        <fullName evidence="2">Uncharacterized protein</fullName>
    </submittedName>
</protein>
<gene>
    <name evidence="2" type="ORF">GTHE00462_LOCUS25809</name>
</gene>
<name>A0A7S4P008_GUITH</name>
<dbReference type="AlphaFoldDB" id="A0A7S4P008"/>
<organism evidence="2">
    <name type="scientific">Guillardia theta</name>
    <name type="common">Cryptophyte</name>
    <name type="synonym">Cryptomonas phi</name>
    <dbReference type="NCBI Taxonomy" id="55529"/>
    <lineage>
        <taxon>Eukaryota</taxon>
        <taxon>Cryptophyceae</taxon>
        <taxon>Pyrenomonadales</taxon>
        <taxon>Geminigeraceae</taxon>
        <taxon>Guillardia</taxon>
    </lineage>
</organism>
<evidence type="ECO:0000313" key="2">
    <source>
        <dbReference type="EMBL" id="CAE2318618.1"/>
    </source>
</evidence>